<dbReference type="OrthoDB" id="3942684at2759"/>
<dbReference type="Proteomes" id="UP000269276">
    <property type="component" value="Unassembled WGS sequence"/>
</dbReference>
<feature type="region of interest" description="Disordered" evidence="1">
    <location>
        <begin position="99"/>
        <end position="148"/>
    </location>
</feature>
<sequence length="309" mass="33343">MAATFLPPLDFACSERHLATAATQSASQTIQYDHPEDDGNSEYETTTASALVSNINETSSVAASIQPGEGDESISPNAHDCEAGDDSKILQPLSRLLSRRGTTNSRGSKKLFKRAPRTEIGDAGPECDTRLGRTWPTVSKKRGRQNEVKSYRVSEYPNKALVKILTNAQCDIYAATSDDFRAALVECRQLVLEAGGKLLDDFTYLGGFLFQLPSDSASPLADADETAGGGRISIAEWTEPFPQPLFNGLKLTPYGGAGELLVLPVPPHRSSAKQMKRAKVEQNGVAKKRVSSWVSSLATNYGNSMSHMS</sequence>
<dbReference type="EMBL" id="QWIP01000585">
    <property type="protein sequence ID" value="RMY59523.1"/>
    <property type="molecule type" value="Genomic_DNA"/>
</dbReference>
<gene>
    <name evidence="2" type="ORF">D0863_11912</name>
</gene>
<accession>A0A3M7D5V6</accession>
<reference evidence="2 3" key="1">
    <citation type="journal article" date="2018" name="BMC Genomics">
        <title>Genomic evidence for intraspecific hybridization in a clonal and extremely halotolerant yeast.</title>
        <authorList>
            <person name="Gostincar C."/>
            <person name="Stajich J.E."/>
            <person name="Zupancic J."/>
            <person name="Zalar P."/>
            <person name="Gunde-Cimerman N."/>
        </authorList>
    </citation>
    <scope>NUCLEOTIDE SEQUENCE [LARGE SCALE GENOMIC DNA]</scope>
    <source>
        <strain evidence="2 3">EXF-2682</strain>
    </source>
</reference>
<feature type="region of interest" description="Disordered" evidence="1">
    <location>
        <begin position="22"/>
        <end position="44"/>
    </location>
</feature>
<evidence type="ECO:0000313" key="2">
    <source>
        <dbReference type="EMBL" id="RMY59523.1"/>
    </source>
</evidence>
<evidence type="ECO:0000256" key="1">
    <source>
        <dbReference type="SAM" id="MobiDB-lite"/>
    </source>
</evidence>
<comment type="caution">
    <text evidence="2">The sequence shown here is derived from an EMBL/GenBank/DDBJ whole genome shotgun (WGS) entry which is preliminary data.</text>
</comment>
<dbReference type="AlphaFoldDB" id="A0A3M7D5V6"/>
<evidence type="ECO:0000313" key="3">
    <source>
        <dbReference type="Proteomes" id="UP000269276"/>
    </source>
</evidence>
<name>A0A3M7D5V6_HORWE</name>
<organism evidence="2 3">
    <name type="scientific">Hortaea werneckii</name>
    <name type="common">Black yeast</name>
    <name type="synonym">Cladosporium werneckii</name>
    <dbReference type="NCBI Taxonomy" id="91943"/>
    <lineage>
        <taxon>Eukaryota</taxon>
        <taxon>Fungi</taxon>
        <taxon>Dikarya</taxon>
        <taxon>Ascomycota</taxon>
        <taxon>Pezizomycotina</taxon>
        <taxon>Dothideomycetes</taxon>
        <taxon>Dothideomycetidae</taxon>
        <taxon>Mycosphaerellales</taxon>
        <taxon>Teratosphaeriaceae</taxon>
        <taxon>Hortaea</taxon>
    </lineage>
</organism>
<proteinExistence type="predicted"/>
<protein>
    <submittedName>
        <fullName evidence="2">Uncharacterized protein</fullName>
    </submittedName>
</protein>